<evidence type="ECO:0000313" key="9">
    <source>
        <dbReference type="EMBL" id="KAF3767226.1"/>
    </source>
</evidence>
<evidence type="ECO:0000256" key="2">
    <source>
        <dbReference type="ARBA" id="ARBA00022833"/>
    </source>
</evidence>
<dbReference type="InterPro" id="IPR001138">
    <property type="entry name" value="Zn2Cys6_DnaBD"/>
</dbReference>
<dbReference type="PROSITE" id="PS50048">
    <property type="entry name" value="ZN2_CY6_FUNGAL_2"/>
    <property type="match status" value="1"/>
</dbReference>
<keyword evidence="10" id="KW-1185">Reference proteome</keyword>
<dbReference type="CDD" id="cd00067">
    <property type="entry name" value="GAL4"/>
    <property type="match status" value="1"/>
</dbReference>
<feature type="region of interest" description="Disordered" evidence="7">
    <location>
        <begin position="73"/>
        <end position="103"/>
    </location>
</feature>
<evidence type="ECO:0000256" key="1">
    <source>
        <dbReference type="ARBA" id="ARBA00022723"/>
    </source>
</evidence>
<dbReference type="SMART" id="SM00906">
    <property type="entry name" value="Fungal_trans"/>
    <property type="match status" value="1"/>
</dbReference>
<dbReference type="GO" id="GO:0005634">
    <property type="term" value="C:nucleus"/>
    <property type="evidence" value="ECO:0007669"/>
    <property type="project" value="TreeGrafter"/>
</dbReference>
<protein>
    <recommendedName>
        <fullName evidence="8">Zn(2)-C6 fungal-type domain-containing protein</fullName>
    </recommendedName>
</protein>
<dbReference type="CDD" id="cd12148">
    <property type="entry name" value="fungal_TF_MHR"/>
    <property type="match status" value="1"/>
</dbReference>
<feature type="domain" description="Zn(2)-C6 fungal-type" evidence="8">
    <location>
        <begin position="21"/>
        <end position="52"/>
    </location>
</feature>
<dbReference type="PANTHER" id="PTHR31944:SF131">
    <property type="entry name" value="HEME-RESPONSIVE ZINC FINGER TRANSCRIPTION FACTOR HAP1"/>
    <property type="match status" value="1"/>
</dbReference>
<evidence type="ECO:0000256" key="4">
    <source>
        <dbReference type="ARBA" id="ARBA00023125"/>
    </source>
</evidence>
<dbReference type="GO" id="GO:0006351">
    <property type="term" value="P:DNA-templated transcription"/>
    <property type="evidence" value="ECO:0007669"/>
    <property type="project" value="InterPro"/>
</dbReference>
<dbReference type="GO" id="GO:0008270">
    <property type="term" value="F:zinc ion binding"/>
    <property type="evidence" value="ECO:0007669"/>
    <property type="project" value="InterPro"/>
</dbReference>
<evidence type="ECO:0000256" key="5">
    <source>
        <dbReference type="ARBA" id="ARBA00023163"/>
    </source>
</evidence>
<evidence type="ECO:0000259" key="8">
    <source>
        <dbReference type="PROSITE" id="PS50048"/>
    </source>
</evidence>
<dbReference type="Gene3D" id="4.10.240.10">
    <property type="entry name" value="Zn(2)-C6 fungal-type DNA-binding domain"/>
    <property type="match status" value="1"/>
</dbReference>
<comment type="caution">
    <text evidence="9">The sequence shown here is derived from an EMBL/GenBank/DDBJ whole genome shotgun (WGS) entry which is preliminary data.</text>
</comment>
<keyword evidence="1" id="KW-0479">Metal-binding</keyword>
<gene>
    <name evidence="9" type="ORF">M406DRAFT_69388</name>
</gene>
<dbReference type="InterPro" id="IPR051430">
    <property type="entry name" value="Fungal_TF_Env_Response"/>
</dbReference>
<reference evidence="9" key="1">
    <citation type="journal article" date="2020" name="Phytopathology">
        <title>Genome sequence of the chestnut blight fungus Cryphonectria parasitica EP155: A fundamental resource for an archetypical invasive plant pathogen.</title>
        <authorList>
            <person name="Crouch J.A."/>
            <person name="Dawe A."/>
            <person name="Aerts A."/>
            <person name="Barry K."/>
            <person name="Churchill A.C.L."/>
            <person name="Grimwood J."/>
            <person name="Hillman B."/>
            <person name="Milgroom M.G."/>
            <person name="Pangilinan J."/>
            <person name="Smith M."/>
            <person name="Salamov A."/>
            <person name="Schmutz J."/>
            <person name="Yadav J."/>
            <person name="Grigoriev I.V."/>
            <person name="Nuss D."/>
        </authorList>
    </citation>
    <scope>NUCLEOTIDE SEQUENCE</scope>
    <source>
        <strain evidence="9">EP155</strain>
    </source>
</reference>
<dbReference type="Pfam" id="PF04082">
    <property type="entry name" value="Fungal_trans"/>
    <property type="match status" value="1"/>
</dbReference>
<dbReference type="PROSITE" id="PS00463">
    <property type="entry name" value="ZN2_CY6_FUNGAL_1"/>
    <property type="match status" value="1"/>
</dbReference>
<keyword evidence="4" id="KW-0238">DNA-binding</keyword>
<dbReference type="GO" id="GO:0000978">
    <property type="term" value="F:RNA polymerase II cis-regulatory region sequence-specific DNA binding"/>
    <property type="evidence" value="ECO:0007669"/>
    <property type="project" value="TreeGrafter"/>
</dbReference>
<keyword evidence="6" id="KW-0539">Nucleus</keyword>
<dbReference type="EMBL" id="MU032346">
    <property type="protein sequence ID" value="KAF3767226.1"/>
    <property type="molecule type" value="Genomic_DNA"/>
</dbReference>
<keyword evidence="3" id="KW-0805">Transcription regulation</keyword>
<evidence type="ECO:0000256" key="3">
    <source>
        <dbReference type="ARBA" id="ARBA00023015"/>
    </source>
</evidence>
<dbReference type="OrthoDB" id="4236860at2759"/>
<name>A0A9P5CRF6_CRYP1</name>
<sequence>MEAQQRTKTNQRPRRLRAHLSCSECRRRKIRCSKEKPCLQCVEGGRLAACQYDDAQSSRRVKIPGQLVFEVLPGHGQPPQSATAGTARPANSGDRTRDREGVEPEDVIPPLRQFWHGSRAGDKYTSPFDGRTLTVPKEVIFGADHATVFWGRTHETNFVPRITDMTTMLLRSGEDNDITTLLEVEQRTRPNEQPAPGMDPELLALVPSRPTAYRLWQIYKEHFNSYYQVLQLPTFEQEYLHFWATQTGPRHFLPQLLSICAIASCFTDQDRLQREAQVRTWIEAVRLWLFKADPRAQMTLGFLQAHLLMLIAGDVHWMKIDRSWISSGTLVRNAISAGLHREPRDFFRVSPFYAELRRKLWYAIMEYDLMTCFAKGRIPSVRDDEYDCGPPEVAWEEFTPGLESGINTRMTVKPEQETYLLLAKFLPLRTRVCYAVNKIQLEIGYDEVLRLDAELRLFVRRMSSADPKKPSKFSQTLSSILSQRAIIALHAPFVIRALQDPKWAYSRTRCLETAASILSSALSLLDNVSLGGDCGPFATINNICRCEVSNSVFLICHELLARAVEQRGLGKYPSPSSLGLWDLQEGQKLADLVKRTSEALERVSKPDLVSQRTCGEAPEDAGALDEDYFHLFFDMNDLGAFD</sequence>
<dbReference type="AlphaFoldDB" id="A0A9P5CRF6"/>
<dbReference type="GeneID" id="63842393"/>
<dbReference type="GO" id="GO:0001228">
    <property type="term" value="F:DNA-binding transcription activator activity, RNA polymerase II-specific"/>
    <property type="evidence" value="ECO:0007669"/>
    <property type="project" value="TreeGrafter"/>
</dbReference>
<dbReference type="SUPFAM" id="SSF57701">
    <property type="entry name" value="Zn2/Cys6 DNA-binding domain"/>
    <property type="match status" value="1"/>
</dbReference>
<proteinExistence type="predicted"/>
<dbReference type="SMART" id="SM00066">
    <property type="entry name" value="GAL4"/>
    <property type="match status" value="1"/>
</dbReference>
<accession>A0A9P5CRF6</accession>
<evidence type="ECO:0000256" key="6">
    <source>
        <dbReference type="ARBA" id="ARBA00023242"/>
    </source>
</evidence>
<dbReference type="PANTHER" id="PTHR31944">
    <property type="entry name" value="HEME-RESPONSIVE ZINC FINGER TRANSCRIPTION FACTOR HAP1"/>
    <property type="match status" value="1"/>
</dbReference>
<dbReference type="InterPro" id="IPR036864">
    <property type="entry name" value="Zn2-C6_fun-type_DNA-bd_sf"/>
</dbReference>
<dbReference type="Pfam" id="PF00172">
    <property type="entry name" value="Zn_clus"/>
    <property type="match status" value="1"/>
</dbReference>
<evidence type="ECO:0000256" key="7">
    <source>
        <dbReference type="SAM" id="MobiDB-lite"/>
    </source>
</evidence>
<keyword evidence="2" id="KW-0862">Zinc</keyword>
<organism evidence="9 10">
    <name type="scientific">Cryphonectria parasitica (strain ATCC 38755 / EP155)</name>
    <dbReference type="NCBI Taxonomy" id="660469"/>
    <lineage>
        <taxon>Eukaryota</taxon>
        <taxon>Fungi</taxon>
        <taxon>Dikarya</taxon>
        <taxon>Ascomycota</taxon>
        <taxon>Pezizomycotina</taxon>
        <taxon>Sordariomycetes</taxon>
        <taxon>Sordariomycetidae</taxon>
        <taxon>Diaporthales</taxon>
        <taxon>Cryphonectriaceae</taxon>
        <taxon>Cryphonectria-Endothia species complex</taxon>
        <taxon>Cryphonectria</taxon>
    </lineage>
</organism>
<evidence type="ECO:0000313" key="10">
    <source>
        <dbReference type="Proteomes" id="UP000803844"/>
    </source>
</evidence>
<dbReference type="InterPro" id="IPR007219">
    <property type="entry name" value="XnlR_reg_dom"/>
</dbReference>
<keyword evidence="5" id="KW-0804">Transcription</keyword>
<dbReference type="RefSeq" id="XP_040778187.1">
    <property type="nucleotide sequence ID" value="XM_040925264.1"/>
</dbReference>
<dbReference type="Proteomes" id="UP000803844">
    <property type="component" value="Unassembled WGS sequence"/>
</dbReference>